<name>A0A9N8MJQ6_9BURK</name>
<comment type="caution">
    <text evidence="4">The sequence shown here is derived from an EMBL/GenBank/DDBJ whole genome shotgun (WGS) entry which is preliminary data.</text>
</comment>
<sequence>MTFLERLQIGAVVAGLSLTMLPATQAAAQAAASSATVTVSPEEARAIAKDAYLYAYPMLFNYKTLYQQAVDPGSKAYVGGFDKFRHYSQPYGPDNKEIVTPNNDTPYSWAWLDLRREPLILSVPAVPKDRYYSFQCVDMYTYNFAYIGSRATGSEAGRYLFAGPNWHGETPKGIDKVIRSESDLILVLGRTVLNGSSDVKNVQAIQKQYKLTPLSTFEHTGAPPPSPKINFPKWDEAKATSVDFIAYLNFLLQFTQPPAPSEAELMQRFGKIGIAPGALFDPAALPPETRVALEAGVADGKAALADAEKHTTGSFDLFGTREQMKDDYVKRAVAAAMGIYGNTKEEAVYVGTHVNGEHEQLVGTQPYVLHFDKKDLPPAKFFWSMTLYDLPARHLVANPINRYSIGDRTKGLKYGADGSLDIYVQNTSPGAEKTSNWLPAPAGAYDLITRIYGPNQAVLDGSWKFPEPQKR</sequence>
<dbReference type="Gene3D" id="2.60.40.1610">
    <property type="entry name" value="Domain of unknown function DUF1254"/>
    <property type="match status" value="1"/>
</dbReference>
<gene>
    <name evidence="4" type="ORF">R70211_00138</name>
</gene>
<dbReference type="EMBL" id="CAJNAS010000001">
    <property type="protein sequence ID" value="CAE6855453.1"/>
    <property type="molecule type" value="Genomic_DNA"/>
</dbReference>
<dbReference type="RefSeq" id="WP_236078408.1">
    <property type="nucleotide sequence ID" value="NZ_CAJNAS010000001.1"/>
</dbReference>
<dbReference type="InterPro" id="IPR010679">
    <property type="entry name" value="DUF1254"/>
</dbReference>
<organism evidence="4 5">
    <name type="scientific">Paraburkholderia domus</name>
    <dbReference type="NCBI Taxonomy" id="2793075"/>
    <lineage>
        <taxon>Bacteria</taxon>
        <taxon>Pseudomonadati</taxon>
        <taxon>Pseudomonadota</taxon>
        <taxon>Betaproteobacteria</taxon>
        <taxon>Burkholderiales</taxon>
        <taxon>Burkholderiaceae</taxon>
        <taxon>Paraburkholderia</taxon>
    </lineage>
</organism>
<accession>A0A9N8MJQ6</accession>
<feature type="domain" description="DUF1254" evidence="3">
    <location>
        <begin position="82"/>
        <end position="213"/>
    </location>
</feature>
<dbReference type="Gene3D" id="2.60.120.600">
    <property type="entry name" value="Domain of unknown function DUF1214, C-terminal domain"/>
    <property type="match status" value="1"/>
</dbReference>
<dbReference type="InterPro" id="IPR037049">
    <property type="entry name" value="DUF1214_C_sf"/>
</dbReference>
<dbReference type="SUPFAM" id="SSF160935">
    <property type="entry name" value="VPA0735-like"/>
    <property type="match status" value="1"/>
</dbReference>
<proteinExistence type="predicted"/>
<evidence type="ECO:0008006" key="6">
    <source>
        <dbReference type="Google" id="ProtNLM"/>
    </source>
</evidence>
<feature type="domain" description="DUF1214" evidence="2">
    <location>
        <begin position="346"/>
        <end position="456"/>
    </location>
</feature>
<feature type="signal peptide" evidence="1">
    <location>
        <begin position="1"/>
        <end position="26"/>
    </location>
</feature>
<keyword evidence="5" id="KW-1185">Reference proteome</keyword>
<dbReference type="InterPro" id="IPR037050">
    <property type="entry name" value="DUF1254_sf"/>
</dbReference>
<evidence type="ECO:0000259" key="2">
    <source>
        <dbReference type="Pfam" id="PF06742"/>
    </source>
</evidence>
<feature type="chain" id="PRO_5040273203" description="DUF1254 domain-containing protein" evidence="1">
    <location>
        <begin position="27"/>
        <end position="471"/>
    </location>
</feature>
<dbReference type="PANTHER" id="PTHR36509">
    <property type="entry name" value="BLL3101 PROTEIN"/>
    <property type="match status" value="1"/>
</dbReference>
<dbReference type="Proteomes" id="UP000675121">
    <property type="component" value="Unassembled WGS sequence"/>
</dbReference>
<dbReference type="AlphaFoldDB" id="A0A9N8MJQ6"/>
<reference evidence="4" key="1">
    <citation type="submission" date="2021-02" db="EMBL/GenBank/DDBJ databases">
        <authorList>
            <person name="Vanwijnsberghe S."/>
        </authorList>
    </citation>
    <scope>NUCLEOTIDE SEQUENCE</scope>
    <source>
        <strain evidence="4">R-70211</strain>
    </source>
</reference>
<dbReference type="InterPro" id="IPR010621">
    <property type="entry name" value="DUF1214"/>
</dbReference>
<keyword evidence="1" id="KW-0732">Signal</keyword>
<evidence type="ECO:0000259" key="3">
    <source>
        <dbReference type="Pfam" id="PF06863"/>
    </source>
</evidence>
<dbReference type="Pfam" id="PF06742">
    <property type="entry name" value="DUF1214"/>
    <property type="match status" value="1"/>
</dbReference>
<dbReference type="PANTHER" id="PTHR36509:SF2">
    <property type="entry name" value="BLL3101 PROTEIN"/>
    <property type="match status" value="1"/>
</dbReference>
<evidence type="ECO:0000256" key="1">
    <source>
        <dbReference type="SAM" id="SignalP"/>
    </source>
</evidence>
<evidence type="ECO:0000313" key="5">
    <source>
        <dbReference type="Proteomes" id="UP000675121"/>
    </source>
</evidence>
<evidence type="ECO:0000313" key="4">
    <source>
        <dbReference type="EMBL" id="CAE6855453.1"/>
    </source>
</evidence>
<dbReference type="Pfam" id="PF06863">
    <property type="entry name" value="DUF1254"/>
    <property type="match status" value="1"/>
</dbReference>
<protein>
    <recommendedName>
        <fullName evidence="6">DUF1254 domain-containing protein</fullName>
    </recommendedName>
</protein>